<feature type="transmembrane region" description="Helical" evidence="1">
    <location>
        <begin position="75"/>
        <end position="96"/>
    </location>
</feature>
<dbReference type="Proteomes" id="UP000188388">
    <property type="component" value="Unassembled WGS sequence"/>
</dbReference>
<protein>
    <submittedName>
        <fullName evidence="4">Conserved membrane-spanning protein</fullName>
    </submittedName>
</protein>
<dbReference type="InterPro" id="IPR012037">
    <property type="entry name" value="Alpha/beta-hydrolase_fam"/>
</dbReference>
<keyword evidence="1" id="KW-0812">Transmembrane</keyword>
<name>A0A1R3V6A5_9HYPH</name>
<keyword evidence="1" id="KW-1133">Transmembrane helix</keyword>
<dbReference type="InterPro" id="IPR027788">
    <property type="entry name" value="Alpha/beta-hydrolase_N_dom"/>
</dbReference>
<feature type="domain" description="Alpha/beta-hydrolase catalytic" evidence="2">
    <location>
        <begin position="253"/>
        <end position="541"/>
    </location>
</feature>
<dbReference type="Pfam" id="PF15420">
    <property type="entry name" value="Abhydrolase_9_N"/>
    <property type="match status" value="1"/>
</dbReference>
<organism evidence="4 5">
    <name type="scientific">Mesorhizobium prunaredense</name>
    <dbReference type="NCBI Taxonomy" id="1631249"/>
    <lineage>
        <taxon>Bacteria</taxon>
        <taxon>Pseudomonadati</taxon>
        <taxon>Pseudomonadota</taxon>
        <taxon>Alphaproteobacteria</taxon>
        <taxon>Hyphomicrobiales</taxon>
        <taxon>Phyllobacteriaceae</taxon>
        <taxon>Mesorhizobium</taxon>
    </lineage>
</organism>
<evidence type="ECO:0000256" key="1">
    <source>
        <dbReference type="SAM" id="Phobius"/>
    </source>
</evidence>
<evidence type="ECO:0000259" key="2">
    <source>
        <dbReference type="Pfam" id="PF10081"/>
    </source>
</evidence>
<accession>A0A1R3V6A5</accession>
<feature type="domain" description="Alpha/beta-hydrolase N-terminal" evidence="3">
    <location>
        <begin position="29"/>
        <end position="236"/>
    </location>
</feature>
<feature type="transmembrane region" description="Helical" evidence="1">
    <location>
        <begin position="38"/>
        <end position="63"/>
    </location>
</feature>
<dbReference type="AlphaFoldDB" id="A0A1R3V6A5"/>
<proteinExistence type="predicted"/>
<feature type="transmembrane region" description="Helical" evidence="1">
    <location>
        <begin position="159"/>
        <end position="185"/>
    </location>
</feature>
<dbReference type="RefSeq" id="WP_077377849.1">
    <property type="nucleotide sequence ID" value="NZ_FTPD01000015.1"/>
</dbReference>
<feature type="transmembrane region" description="Helical" evidence="1">
    <location>
        <begin position="122"/>
        <end position="147"/>
    </location>
</feature>
<dbReference type="PIRSF" id="PIRSF007542">
    <property type="entry name" value="UCP007542"/>
    <property type="match status" value="1"/>
</dbReference>
<dbReference type="EMBL" id="FTPD01000015">
    <property type="protein sequence ID" value="SIT55453.1"/>
    <property type="molecule type" value="Genomic_DNA"/>
</dbReference>
<sequence length="549" mass="61491">MRLFWIFRFWRSFSAAGLLIGTLFFAASLTPTLLPRTFVTQGVLSGCSFAAGYGLGVFGRWLADYLELPKPTGRILRAIKLVAAATCILVAVAFLWQASEWQNSIRQLMRLEPVDTAHPLKVGLIALLTFVLLILLARLFQITFLFISRMLGRIVPKRVSYVIGIAAAAALFWTVVNGVFFRFALHAADSSFQAFDELIEPETQQPADPSKTGSDTSLIEWDELGRAGREFIATGPTSRDLGSFLGMDAREPIRVYVGLRSAETAEERAKLALEELKRVGGFDRSVLIVVMPTGTGWIDPAAMDTVEYLHGGDVASVAMQYSYLTSWLSLLVEPGYGAEAARALFAEVYAHWTTLPKERRPRLYLHGLSLGALSSEQSAELFEVIGDPYQGALWSGPPFPSRIWRSVTDDRERGSPAWLPRFRDGSYVRFTSQENGLAIPDAHWGPMRIVYIQYASDPVTFFDYRSLYRQPEWMAGPRGSDVSPELKWYPVVTLLQLTVDMAMATTAPMGHGHVYAPEHYIDAWIEVTDVRGWTAEQINRLKLEFLRRR</sequence>
<keyword evidence="5" id="KW-1185">Reference proteome</keyword>
<dbReference type="InterPro" id="IPR027787">
    <property type="entry name" value="Alpha/beta-hydrolase_catalytic"/>
</dbReference>
<evidence type="ECO:0000313" key="5">
    <source>
        <dbReference type="Proteomes" id="UP000188388"/>
    </source>
</evidence>
<evidence type="ECO:0000313" key="4">
    <source>
        <dbReference type="EMBL" id="SIT55453.1"/>
    </source>
</evidence>
<reference evidence="5" key="1">
    <citation type="submission" date="2017-01" db="EMBL/GenBank/DDBJ databases">
        <authorList>
            <person name="Brunel B."/>
        </authorList>
    </citation>
    <scope>NUCLEOTIDE SEQUENCE [LARGE SCALE GENOMIC DNA]</scope>
</reference>
<evidence type="ECO:0000259" key="3">
    <source>
        <dbReference type="Pfam" id="PF15420"/>
    </source>
</evidence>
<dbReference type="Pfam" id="PF10081">
    <property type="entry name" value="Abhydrolase_9"/>
    <property type="match status" value="1"/>
</dbReference>
<keyword evidence="1" id="KW-0472">Membrane</keyword>
<gene>
    <name evidence="4" type="ORF">BQ8794_220017</name>
</gene>